<evidence type="ECO:0000256" key="8">
    <source>
        <dbReference type="ARBA" id="ARBA00023098"/>
    </source>
</evidence>
<keyword evidence="5" id="KW-0521">NADP</keyword>
<keyword evidence="6" id="KW-0809">Transit peptide</keyword>
<keyword evidence="15" id="KW-1185">Reference proteome</keyword>
<evidence type="ECO:0000256" key="11">
    <source>
        <dbReference type="ARBA" id="ARBA00038963"/>
    </source>
</evidence>
<gene>
    <name evidence="14" type="primary">Mecr_1</name>
    <name evidence="14" type="ORF">DIS24_g7248</name>
</gene>
<evidence type="ECO:0000259" key="13">
    <source>
        <dbReference type="SMART" id="SM00829"/>
    </source>
</evidence>
<feature type="domain" description="Enoyl reductase (ER)" evidence="13">
    <location>
        <begin position="9"/>
        <end position="341"/>
    </location>
</feature>
<dbReference type="CDD" id="cd08290">
    <property type="entry name" value="ETR"/>
    <property type="match status" value="1"/>
</dbReference>
<comment type="catalytic activity">
    <reaction evidence="12">
        <text>a 2,3-saturated acyl-[ACP] + NADP(+) = a (2E)-enoyl-[ACP] + NADPH + H(+)</text>
        <dbReference type="Rhea" id="RHEA:22564"/>
        <dbReference type="Rhea" id="RHEA-COMP:9925"/>
        <dbReference type="Rhea" id="RHEA-COMP:9926"/>
        <dbReference type="ChEBI" id="CHEBI:15378"/>
        <dbReference type="ChEBI" id="CHEBI:57783"/>
        <dbReference type="ChEBI" id="CHEBI:58349"/>
        <dbReference type="ChEBI" id="CHEBI:78784"/>
        <dbReference type="ChEBI" id="CHEBI:78785"/>
        <dbReference type="EC" id="1.3.1.104"/>
    </reaction>
</comment>
<sequence length="353" mass="37109">MPHAITKSHSSEAVAFHKFNIPDTLDPGHVTVKFLATPINPLDMLVLADRYPVKPAHHISGNGVLGYDGVGQVTGVADDDVSGLAPGDIVVPNRFGLGTWRTHAALPASALQKLSEAPKDMAFAAILRITVAPAYCLVEDMAPLRPGDWIVVNAGTSAVAQMVTQFAALRGVRVAHVVRDRPAAELAAVKNALLGLGAGLVLTESELETGDGLAQLQALSVALALDSVFGKAGRALVKALAPGGTYVQLGFLAGPGAQLALDAADLFARNLTMKAFRGTAQLGLRSPAQQRELCDWFVRLFNRGDLKLPPLGLERVDWHVDDAGAAERSAKAAVETARAGALGQRKQVLAFKH</sequence>
<comment type="subcellular location">
    <subcellularLocation>
        <location evidence="1">Mitochondrion</location>
    </subcellularLocation>
</comment>
<keyword evidence="10" id="KW-0275">Fatty acid biosynthesis</keyword>
<dbReference type="InterPro" id="IPR020843">
    <property type="entry name" value="ER"/>
</dbReference>
<name>A0AA39Y9P0_9PEZI</name>
<evidence type="ECO:0000256" key="5">
    <source>
        <dbReference type="ARBA" id="ARBA00022857"/>
    </source>
</evidence>
<dbReference type="InterPro" id="IPR011032">
    <property type="entry name" value="GroES-like_sf"/>
</dbReference>
<dbReference type="Gene3D" id="3.90.180.10">
    <property type="entry name" value="Medium-chain alcohol dehydrogenases, catalytic domain"/>
    <property type="match status" value="1"/>
</dbReference>
<proteinExistence type="inferred from homology"/>
<evidence type="ECO:0000256" key="9">
    <source>
        <dbReference type="ARBA" id="ARBA00023128"/>
    </source>
</evidence>
<dbReference type="GO" id="GO:0141148">
    <property type="term" value="F:enoyl-[acyl-carrier-protein] reductase (NADPH) activity"/>
    <property type="evidence" value="ECO:0007669"/>
    <property type="project" value="UniProtKB-EC"/>
</dbReference>
<evidence type="ECO:0000256" key="3">
    <source>
        <dbReference type="ARBA" id="ARBA00022516"/>
    </source>
</evidence>
<dbReference type="SUPFAM" id="SSF50129">
    <property type="entry name" value="GroES-like"/>
    <property type="match status" value="1"/>
</dbReference>
<evidence type="ECO:0000256" key="1">
    <source>
        <dbReference type="ARBA" id="ARBA00004173"/>
    </source>
</evidence>
<dbReference type="SUPFAM" id="SSF51735">
    <property type="entry name" value="NAD(P)-binding Rossmann-fold domains"/>
    <property type="match status" value="1"/>
</dbReference>
<dbReference type="EC" id="1.3.1.104" evidence="11"/>
<dbReference type="InterPro" id="IPR013154">
    <property type="entry name" value="ADH-like_N"/>
</dbReference>
<dbReference type="GO" id="GO:0005739">
    <property type="term" value="C:mitochondrion"/>
    <property type="evidence" value="ECO:0007669"/>
    <property type="project" value="UniProtKB-SubCell"/>
</dbReference>
<evidence type="ECO:0000256" key="6">
    <source>
        <dbReference type="ARBA" id="ARBA00022946"/>
    </source>
</evidence>
<evidence type="ECO:0000256" key="12">
    <source>
        <dbReference type="ARBA" id="ARBA00048843"/>
    </source>
</evidence>
<keyword evidence="4" id="KW-0276">Fatty acid metabolism</keyword>
<comment type="similarity">
    <text evidence="2">Belongs to the zinc-containing alcohol dehydrogenase family. Quinone oxidoreductase subfamily.</text>
</comment>
<accession>A0AA39Y9P0</accession>
<evidence type="ECO:0000313" key="15">
    <source>
        <dbReference type="Proteomes" id="UP001175001"/>
    </source>
</evidence>
<dbReference type="AlphaFoldDB" id="A0AA39Y9P0"/>
<dbReference type="Proteomes" id="UP001175001">
    <property type="component" value="Unassembled WGS sequence"/>
</dbReference>
<keyword evidence="7" id="KW-0560">Oxidoreductase</keyword>
<evidence type="ECO:0000256" key="2">
    <source>
        <dbReference type="ARBA" id="ARBA00010371"/>
    </source>
</evidence>
<keyword evidence="8" id="KW-0443">Lipid metabolism</keyword>
<dbReference type="SMART" id="SM00829">
    <property type="entry name" value="PKS_ER"/>
    <property type="match status" value="1"/>
</dbReference>
<protein>
    <recommendedName>
        <fullName evidence="11">enoyl-[acyl-carrier-protein] reductase</fullName>
        <ecNumber evidence="11">1.3.1.104</ecNumber>
    </recommendedName>
</protein>
<dbReference type="PANTHER" id="PTHR43981:SF2">
    <property type="entry name" value="ENOYL-[ACYL-CARRIER-PROTEIN] REDUCTASE, MITOCHONDRIAL"/>
    <property type="match status" value="1"/>
</dbReference>
<keyword evidence="9" id="KW-0496">Mitochondrion</keyword>
<dbReference type="EMBL" id="JAUJDW010000041">
    <property type="protein sequence ID" value="KAK0647920.1"/>
    <property type="molecule type" value="Genomic_DNA"/>
</dbReference>
<dbReference type="Gene3D" id="3.40.50.720">
    <property type="entry name" value="NAD(P)-binding Rossmann-like Domain"/>
    <property type="match status" value="1"/>
</dbReference>
<dbReference type="PANTHER" id="PTHR43981">
    <property type="entry name" value="ENOYL-[ACYL-CARRIER-PROTEIN] REDUCTASE, MITOCHONDRIAL"/>
    <property type="match status" value="1"/>
</dbReference>
<reference evidence="14" key="1">
    <citation type="submission" date="2023-06" db="EMBL/GenBank/DDBJ databases">
        <title>Multi-omics analyses reveal the molecular pathogenesis toolkit of Lasiodiplodia hormozganensis, a cross-kingdom pathogen.</title>
        <authorList>
            <person name="Felix C."/>
            <person name="Meneses R."/>
            <person name="Goncalves M.F.M."/>
            <person name="Tilleman L."/>
            <person name="Duarte A.S."/>
            <person name="Jorrin-Novo J.V."/>
            <person name="Van De Peer Y."/>
            <person name="Deforce D."/>
            <person name="Van Nieuwerburgh F."/>
            <person name="Esteves A.C."/>
            <person name="Alves A."/>
        </authorList>
    </citation>
    <scope>NUCLEOTIDE SEQUENCE</scope>
    <source>
        <strain evidence="14">CBS 339.90</strain>
    </source>
</reference>
<evidence type="ECO:0000256" key="10">
    <source>
        <dbReference type="ARBA" id="ARBA00023160"/>
    </source>
</evidence>
<organism evidence="14 15">
    <name type="scientific">Lasiodiplodia hormozganensis</name>
    <dbReference type="NCBI Taxonomy" id="869390"/>
    <lineage>
        <taxon>Eukaryota</taxon>
        <taxon>Fungi</taxon>
        <taxon>Dikarya</taxon>
        <taxon>Ascomycota</taxon>
        <taxon>Pezizomycotina</taxon>
        <taxon>Dothideomycetes</taxon>
        <taxon>Dothideomycetes incertae sedis</taxon>
        <taxon>Botryosphaeriales</taxon>
        <taxon>Botryosphaeriaceae</taxon>
        <taxon>Lasiodiplodia</taxon>
    </lineage>
</organism>
<dbReference type="InterPro" id="IPR051034">
    <property type="entry name" value="Mito_Enoyl-ACP_Reductase"/>
</dbReference>
<evidence type="ECO:0000313" key="14">
    <source>
        <dbReference type="EMBL" id="KAK0647920.1"/>
    </source>
</evidence>
<comment type="caution">
    <text evidence="14">The sequence shown here is derived from an EMBL/GenBank/DDBJ whole genome shotgun (WGS) entry which is preliminary data.</text>
</comment>
<evidence type="ECO:0000256" key="7">
    <source>
        <dbReference type="ARBA" id="ARBA00023002"/>
    </source>
</evidence>
<dbReference type="Pfam" id="PF08240">
    <property type="entry name" value="ADH_N"/>
    <property type="match status" value="1"/>
</dbReference>
<dbReference type="GO" id="GO:0006633">
    <property type="term" value="P:fatty acid biosynthetic process"/>
    <property type="evidence" value="ECO:0007669"/>
    <property type="project" value="UniProtKB-KW"/>
</dbReference>
<evidence type="ECO:0000256" key="4">
    <source>
        <dbReference type="ARBA" id="ARBA00022832"/>
    </source>
</evidence>
<dbReference type="InterPro" id="IPR036291">
    <property type="entry name" value="NAD(P)-bd_dom_sf"/>
</dbReference>
<keyword evidence="3" id="KW-0444">Lipid biosynthesis</keyword>